<name>A0ABR2J4W0_9PEZI</name>
<proteinExistence type="predicted"/>
<feature type="compositionally biased region" description="Polar residues" evidence="1">
    <location>
        <begin position="1"/>
        <end position="10"/>
    </location>
</feature>
<dbReference type="Proteomes" id="UP001390339">
    <property type="component" value="Unassembled WGS sequence"/>
</dbReference>
<reference evidence="2 3" key="1">
    <citation type="journal article" date="2024" name="IMA Fungus">
        <title>Apiospora arundinis, a panoply of carbohydrate-active enzymes and secondary metabolites.</title>
        <authorList>
            <person name="Sorensen T."/>
            <person name="Petersen C."/>
            <person name="Muurmann A.T."/>
            <person name="Christiansen J.V."/>
            <person name="Brundto M.L."/>
            <person name="Overgaard C.K."/>
            <person name="Boysen A.T."/>
            <person name="Wollenberg R.D."/>
            <person name="Larsen T.O."/>
            <person name="Sorensen J.L."/>
            <person name="Nielsen K.L."/>
            <person name="Sondergaard T.E."/>
        </authorList>
    </citation>
    <scope>NUCLEOTIDE SEQUENCE [LARGE SCALE GENOMIC DNA]</scope>
    <source>
        <strain evidence="2 3">AAU 773</strain>
    </source>
</reference>
<comment type="caution">
    <text evidence="2">The sequence shown here is derived from an EMBL/GenBank/DDBJ whole genome shotgun (WGS) entry which is preliminary data.</text>
</comment>
<organism evidence="2 3">
    <name type="scientific">Apiospora arundinis</name>
    <dbReference type="NCBI Taxonomy" id="335852"/>
    <lineage>
        <taxon>Eukaryota</taxon>
        <taxon>Fungi</taxon>
        <taxon>Dikarya</taxon>
        <taxon>Ascomycota</taxon>
        <taxon>Pezizomycotina</taxon>
        <taxon>Sordariomycetes</taxon>
        <taxon>Xylariomycetidae</taxon>
        <taxon>Amphisphaeriales</taxon>
        <taxon>Apiosporaceae</taxon>
        <taxon>Apiospora</taxon>
    </lineage>
</organism>
<dbReference type="EMBL" id="JAPCWZ010000003">
    <property type="protein sequence ID" value="KAK8872818.1"/>
    <property type="molecule type" value="Genomic_DNA"/>
</dbReference>
<accession>A0ABR2J4W0</accession>
<keyword evidence="3" id="KW-1185">Reference proteome</keyword>
<feature type="region of interest" description="Disordered" evidence="1">
    <location>
        <begin position="1"/>
        <end position="22"/>
    </location>
</feature>
<sequence length="73" mass="7687">MSSSGATANSPGVPGGGGGRYCTHSDVRSHWEVFPTKKCENPRPCTHSSVRGDYGPTFQDQEICADSISAGRT</sequence>
<gene>
    <name evidence="2" type="ORF">PGQ11_003332</name>
</gene>
<evidence type="ECO:0000313" key="3">
    <source>
        <dbReference type="Proteomes" id="UP001390339"/>
    </source>
</evidence>
<evidence type="ECO:0000256" key="1">
    <source>
        <dbReference type="SAM" id="MobiDB-lite"/>
    </source>
</evidence>
<evidence type="ECO:0000313" key="2">
    <source>
        <dbReference type="EMBL" id="KAK8872818.1"/>
    </source>
</evidence>
<protein>
    <submittedName>
        <fullName evidence="2">Uncharacterized protein</fullName>
    </submittedName>
</protein>